<evidence type="ECO:0000313" key="4">
    <source>
        <dbReference type="Proteomes" id="UP000306544"/>
    </source>
</evidence>
<comment type="caution">
    <text evidence="3">The sequence shown here is derived from an EMBL/GenBank/DDBJ whole genome shotgun (WGS) entry which is preliminary data.</text>
</comment>
<feature type="region of interest" description="Disordered" evidence="1">
    <location>
        <begin position="25"/>
        <end position="88"/>
    </location>
</feature>
<feature type="compositionally biased region" description="Acidic residues" evidence="1">
    <location>
        <begin position="27"/>
        <end position="53"/>
    </location>
</feature>
<organism evidence="3 4">
    <name type="scientific">Nesterenkonia sphaerica</name>
    <dbReference type="NCBI Taxonomy" id="1804988"/>
    <lineage>
        <taxon>Bacteria</taxon>
        <taxon>Bacillati</taxon>
        <taxon>Actinomycetota</taxon>
        <taxon>Actinomycetes</taxon>
        <taxon>Micrococcales</taxon>
        <taxon>Micrococcaceae</taxon>
        <taxon>Nesterenkonia</taxon>
    </lineage>
</organism>
<evidence type="ECO:0000256" key="1">
    <source>
        <dbReference type="SAM" id="MobiDB-lite"/>
    </source>
</evidence>
<evidence type="ECO:0000313" key="3">
    <source>
        <dbReference type="EMBL" id="TLP80038.1"/>
    </source>
</evidence>
<dbReference type="Proteomes" id="UP000306544">
    <property type="component" value="Unassembled WGS sequence"/>
</dbReference>
<keyword evidence="2" id="KW-0732">Signal</keyword>
<dbReference type="AlphaFoldDB" id="A0A5R9AMJ0"/>
<feature type="region of interest" description="Disordered" evidence="1">
    <location>
        <begin position="213"/>
        <end position="239"/>
    </location>
</feature>
<reference evidence="3 4" key="1">
    <citation type="submission" date="2019-05" db="EMBL/GenBank/DDBJ databases">
        <title>Nesterenkonia sp. GY239, isolated from the Southern Atlantic Ocean.</title>
        <authorList>
            <person name="Zhang G."/>
        </authorList>
    </citation>
    <scope>NUCLEOTIDE SEQUENCE [LARGE SCALE GENOMIC DNA]</scope>
    <source>
        <strain evidence="3 4">GY239</strain>
    </source>
</reference>
<dbReference type="PROSITE" id="PS51257">
    <property type="entry name" value="PROKAR_LIPOPROTEIN"/>
    <property type="match status" value="1"/>
</dbReference>
<keyword evidence="4" id="KW-1185">Reference proteome</keyword>
<dbReference type="EMBL" id="VAWA01000001">
    <property type="protein sequence ID" value="TLP80038.1"/>
    <property type="molecule type" value="Genomic_DNA"/>
</dbReference>
<dbReference type="RefSeq" id="WP_138169000.1">
    <property type="nucleotide sequence ID" value="NZ_VAWA01000001.1"/>
</dbReference>
<evidence type="ECO:0000256" key="2">
    <source>
        <dbReference type="SAM" id="SignalP"/>
    </source>
</evidence>
<proteinExistence type="predicted"/>
<sequence>MRPRRLNAWMSTGCVAALLLSSCGMFDDADEDSPEENEAEAGEDQDDVEEASDATDGAPETETHEDGEEQASASGEIAQAQDGSRAVPPEEAIASIEYELSEDDSVIVSVATLEETEEFLLMEVYYWPQLERSGEGLTIHAMLGEQASNTPGPLPRIYDRENLKIYRPFHHNDTTGAFGSPSAGDGEAIYWWGFFPLLEDSVDSVDIEFASERPRLEDVPFPDASGETGDGPQGEEDGN</sequence>
<feature type="signal peptide" evidence="2">
    <location>
        <begin position="1"/>
        <end position="29"/>
    </location>
</feature>
<gene>
    <name evidence="3" type="ORF">FEF27_01290</name>
</gene>
<protein>
    <submittedName>
        <fullName evidence="3">Uncharacterized protein</fullName>
    </submittedName>
</protein>
<accession>A0A5R9AMJ0</accession>
<name>A0A5R9AMJ0_9MICC</name>
<feature type="chain" id="PRO_5024442199" evidence="2">
    <location>
        <begin position="30"/>
        <end position="239"/>
    </location>
</feature>